<feature type="compositionally biased region" description="Basic and acidic residues" evidence="1">
    <location>
        <begin position="11"/>
        <end position="25"/>
    </location>
</feature>
<evidence type="ECO:0000313" key="2">
    <source>
        <dbReference type="EMBL" id="KAK1325675.1"/>
    </source>
</evidence>
<proteinExistence type="predicted"/>
<sequence length="86" mass="9648">MGDGVFTQKQRTGDRESRSHEQASRKMVLEVGLSDHMRRGRRSFASGMTYSTTRWVYSQGLRVSPPIYAMACLKHGRSAQANSHGC</sequence>
<reference evidence="2" key="1">
    <citation type="journal article" date="2023" name="Nat. Commun.">
        <title>Diploid and tetraploid genomes of Acorus and the evolution of monocots.</title>
        <authorList>
            <person name="Ma L."/>
            <person name="Liu K.W."/>
            <person name="Li Z."/>
            <person name="Hsiao Y.Y."/>
            <person name="Qi Y."/>
            <person name="Fu T."/>
            <person name="Tang G.D."/>
            <person name="Zhang D."/>
            <person name="Sun W.H."/>
            <person name="Liu D.K."/>
            <person name="Li Y."/>
            <person name="Chen G.Z."/>
            <person name="Liu X.D."/>
            <person name="Liao X.Y."/>
            <person name="Jiang Y.T."/>
            <person name="Yu X."/>
            <person name="Hao Y."/>
            <person name="Huang J."/>
            <person name="Zhao X.W."/>
            <person name="Ke S."/>
            <person name="Chen Y.Y."/>
            <person name="Wu W.L."/>
            <person name="Hsu J.L."/>
            <person name="Lin Y.F."/>
            <person name="Huang M.D."/>
            <person name="Li C.Y."/>
            <person name="Huang L."/>
            <person name="Wang Z.W."/>
            <person name="Zhao X."/>
            <person name="Zhong W.Y."/>
            <person name="Peng D.H."/>
            <person name="Ahmad S."/>
            <person name="Lan S."/>
            <person name="Zhang J.S."/>
            <person name="Tsai W.C."/>
            <person name="Van de Peer Y."/>
            <person name="Liu Z.J."/>
        </authorList>
    </citation>
    <scope>NUCLEOTIDE SEQUENCE</scope>
    <source>
        <strain evidence="2">CP</strain>
    </source>
</reference>
<organism evidence="2 3">
    <name type="scientific">Acorus calamus</name>
    <name type="common">Sweet flag</name>
    <dbReference type="NCBI Taxonomy" id="4465"/>
    <lineage>
        <taxon>Eukaryota</taxon>
        <taxon>Viridiplantae</taxon>
        <taxon>Streptophyta</taxon>
        <taxon>Embryophyta</taxon>
        <taxon>Tracheophyta</taxon>
        <taxon>Spermatophyta</taxon>
        <taxon>Magnoliopsida</taxon>
        <taxon>Liliopsida</taxon>
        <taxon>Acoraceae</taxon>
        <taxon>Acorus</taxon>
    </lineage>
</organism>
<gene>
    <name evidence="2" type="ORF">QJS10_CPA01g01670</name>
</gene>
<protein>
    <submittedName>
        <fullName evidence="2">Uncharacterized protein</fullName>
    </submittedName>
</protein>
<accession>A0AAV9FIF7</accession>
<dbReference type="EMBL" id="JAUJYO010000001">
    <property type="protein sequence ID" value="KAK1325675.1"/>
    <property type="molecule type" value="Genomic_DNA"/>
</dbReference>
<comment type="caution">
    <text evidence="2">The sequence shown here is derived from an EMBL/GenBank/DDBJ whole genome shotgun (WGS) entry which is preliminary data.</text>
</comment>
<reference evidence="2" key="2">
    <citation type="submission" date="2023-06" db="EMBL/GenBank/DDBJ databases">
        <authorList>
            <person name="Ma L."/>
            <person name="Liu K.-W."/>
            <person name="Li Z."/>
            <person name="Hsiao Y.-Y."/>
            <person name="Qi Y."/>
            <person name="Fu T."/>
            <person name="Tang G."/>
            <person name="Zhang D."/>
            <person name="Sun W.-H."/>
            <person name="Liu D.-K."/>
            <person name="Li Y."/>
            <person name="Chen G.-Z."/>
            <person name="Liu X.-D."/>
            <person name="Liao X.-Y."/>
            <person name="Jiang Y.-T."/>
            <person name="Yu X."/>
            <person name="Hao Y."/>
            <person name="Huang J."/>
            <person name="Zhao X.-W."/>
            <person name="Ke S."/>
            <person name="Chen Y.-Y."/>
            <person name="Wu W.-L."/>
            <person name="Hsu J.-L."/>
            <person name="Lin Y.-F."/>
            <person name="Huang M.-D."/>
            <person name="Li C.-Y."/>
            <person name="Huang L."/>
            <person name="Wang Z.-W."/>
            <person name="Zhao X."/>
            <person name="Zhong W.-Y."/>
            <person name="Peng D.-H."/>
            <person name="Ahmad S."/>
            <person name="Lan S."/>
            <person name="Zhang J.-S."/>
            <person name="Tsai W.-C."/>
            <person name="Van De Peer Y."/>
            <person name="Liu Z.-J."/>
        </authorList>
    </citation>
    <scope>NUCLEOTIDE SEQUENCE</scope>
    <source>
        <strain evidence="2">CP</strain>
        <tissue evidence="2">Leaves</tissue>
    </source>
</reference>
<name>A0AAV9FIF7_ACOCL</name>
<evidence type="ECO:0000313" key="3">
    <source>
        <dbReference type="Proteomes" id="UP001180020"/>
    </source>
</evidence>
<evidence type="ECO:0000256" key="1">
    <source>
        <dbReference type="SAM" id="MobiDB-lite"/>
    </source>
</evidence>
<dbReference type="Proteomes" id="UP001180020">
    <property type="component" value="Unassembled WGS sequence"/>
</dbReference>
<keyword evidence="3" id="KW-1185">Reference proteome</keyword>
<feature type="region of interest" description="Disordered" evidence="1">
    <location>
        <begin position="1"/>
        <end position="25"/>
    </location>
</feature>
<dbReference type="AlphaFoldDB" id="A0AAV9FIF7"/>